<dbReference type="PANTHER" id="PTHR15020:SF50">
    <property type="entry name" value="UPF0659 PROTEIN YMR090W"/>
    <property type="match status" value="1"/>
</dbReference>
<dbReference type="RefSeq" id="WP_382165000.1">
    <property type="nucleotide sequence ID" value="NZ_JBHTBR010000002.1"/>
</dbReference>
<dbReference type="Pfam" id="PF13460">
    <property type="entry name" value="NAD_binding_10"/>
    <property type="match status" value="1"/>
</dbReference>
<protein>
    <submittedName>
        <fullName evidence="2">SDR family oxidoreductase</fullName>
    </submittedName>
</protein>
<name>A0ABW2IGX2_9PROT</name>
<evidence type="ECO:0000313" key="2">
    <source>
        <dbReference type="EMBL" id="MFC7290259.1"/>
    </source>
</evidence>
<accession>A0ABW2IGX2</accession>
<keyword evidence="3" id="KW-1185">Reference proteome</keyword>
<dbReference type="Gene3D" id="3.40.50.720">
    <property type="entry name" value="NAD(P)-binding Rossmann-like Domain"/>
    <property type="match status" value="1"/>
</dbReference>
<organism evidence="2 3">
    <name type="scientific">Hirschia litorea</name>
    <dbReference type="NCBI Taxonomy" id="1199156"/>
    <lineage>
        <taxon>Bacteria</taxon>
        <taxon>Pseudomonadati</taxon>
        <taxon>Pseudomonadota</taxon>
        <taxon>Alphaproteobacteria</taxon>
        <taxon>Hyphomonadales</taxon>
        <taxon>Hyphomonadaceae</taxon>
        <taxon>Hirschia</taxon>
    </lineage>
</organism>
<comment type="caution">
    <text evidence="2">The sequence shown here is derived from an EMBL/GenBank/DDBJ whole genome shotgun (WGS) entry which is preliminary data.</text>
</comment>
<sequence>MNVLVAGATGNTGQRLVRELVSRGHNPIALVRESSDTSSLPANVQLRQGDLTDLSDNVCDGCDSVVFAAGSGGNTSAEMTDKVDRDGAKRLTDIAAKSDVKRFVMLSSVGAEFPPKEGQMARYLQAKHEADEHLMQSGLEHAILRPVSLTDDDGVRNMVFGQAVDPKAKAARGDVAAVLARAVDEDQWVGAPIVMQSHL</sequence>
<dbReference type="EMBL" id="JBHTBR010000002">
    <property type="protein sequence ID" value="MFC7290259.1"/>
    <property type="molecule type" value="Genomic_DNA"/>
</dbReference>
<dbReference type="PANTHER" id="PTHR15020">
    <property type="entry name" value="FLAVIN REDUCTASE-RELATED"/>
    <property type="match status" value="1"/>
</dbReference>
<evidence type="ECO:0000259" key="1">
    <source>
        <dbReference type="Pfam" id="PF13460"/>
    </source>
</evidence>
<dbReference type="SUPFAM" id="SSF51735">
    <property type="entry name" value="NAD(P)-binding Rossmann-fold domains"/>
    <property type="match status" value="1"/>
</dbReference>
<gene>
    <name evidence="2" type="ORF">ACFQS8_01400</name>
</gene>
<dbReference type="CDD" id="cd05243">
    <property type="entry name" value="SDR_a5"/>
    <property type="match status" value="1"/>
</dbReference>
<reference evidence="3" key="1">
    <citation type="journal article" date="2019" name="Int. J. Syst. Evol. Microbiol.">
        <title>The Global Catalogue of Microorganisms (GCM) 10K type strain sequencing project: providing services to taxonomists for standard genome sequencing and annotation.</title>
        <authorList>
            <consortium name="The Broad Institute Genomics Platform"/>
            <consortium name="The Broad Institute Genome Sequencing Center for Infectious Disease"/>
            <person name="Wu L."/>
            <person name="Ma J."/>
        </authorList>
    </citation>
    <scope>NUCLEOTIDE SEQUENCE [LARGE SCALE GENOMIC DNA]</scope>
    <source>
        <strain evidence="3">CCUG 51308</strain>
    </source>
</reference>
<proteinExistence type="predicted"/>
<evidence type="ECO:0000313" key="3">
    <source>
        <dbReference type="Proteomes" id="UP001596492"/>
    </source>
</evidence>
<dbReference type="Proteomes" id="UP001596492">
    <property type="component" value="Unassembled WGS sequence"/>
</dbReference>
<feature type="domain" description="NAD(P)-binding" evidence="1">
    <location>
        <begin position="7"/>
        <end position="185"/>
    </location>
</feature>
<dbReference type="InterPro" id="IPR036291">
    <property type="entry name" value="NAD(P)-bd_dom_sf"/>
</dbReference>
<dbReference type="InterPro" id="IPR016040">
    <property type="entry name" value="NAD(P)-bd_dom"/>
</dbReference>